<reference evidence="11" key="1">
    <citation type="submission" date="2023-08" db="EMBL/GenBank/DDBJ databases">
        <authorList>
            <person name="Audoor S."/>
            <person name="Bilcke G."/>
        </authorList>
    </citation>
    <scope>NUCLEOTIDE SEQUENCE</scope>
</reference>
<dbReference type="GO" id="GO:0019367">
    <property type="term" value="P:fatty acid elongation, saturated fatty acid"/>
    <property type="evidence" value="ECO:0007669"/>
    <property type="project" value="TreeGrafter"/>
</dbReference>
<dbReference type="PANTHER" id="PTHR11157">
    <property type="entry name" value="FATTY ACID ACYL TRANSFERASE-RELATED"/>
    <property type="match status" value="1"/>
</dbReference>
<name>A0AAD2FIW2_9STRA</name>
<sequence length="299" mass="34308">MCKTTPLPPNGAAIASKPLPAPSMAARYGCAAMMVATFAAWGNVVFVDEATAPGLGSPLHSYKVPLVLTVGYLISLPLLRSFTNNYLSKQVDIKLLLKETMIIYNGGQVLLNGWMVWKIIDAVLYHDHPFFGDVHTVTGASFAVWVHYMDKYLEFFDTFFMVLRGRMDQVSFLHLYHHVTIAWAWWYAMASWPGGDSYFGALLNSFIHVMMYSYYTLSLLKVSCPWKRHLTKCQLIQFTTVLFYTVSMSIYHIRNSELETKHYWCMGIQSFEMTSLFFLFMAFYSKAYKNKKAKGEKQR</sequence>
<dbReference type="GO" id="GO:0009922">
    <property type="term" value="F:fatty acid elongase activity"/>
    <property type="evidence" value="ECO:0007669"/>
    <property type="project" value="InterPro"/>
</dbReference>
<evidence type="ECO:0000256" key="7">
    <source>
        <dbReference type="ARBA" id="ARBA00023098"/>
    </source>
</evidence>
<comment type="caution">
    <text evidence="11">The sequence shown here is derived from an EMBL/GenBank/DDBJ whole genome shotgun (WGS) entry which is preliminary data.</text>
</comment>
<gene>
    <name evidence="11" type="ORF">CYCCA115_LOCUS4184</name>
</gene>
<feature type="transmembrane region" description="Helical" evidence="10">
    <location>
        <begin position="266"/>
        <end position="284"/>
    </location>
</feature>
<feature type="transmembrane region" description="Helical" evidence="10">
    <location>
        <begin position="25"/>
        <end position="44"/>
    </location>
</feature>
<feature type="transmembrane region" description="Helical" evidence="10">
    <location>
        <begin position="64"/>
        <end position="83"/>
    </location>
</feature>
<dbReference type="GO" id="GO:0042761">
    <property type="term" value="P:very long-chain fatty acid biosynthetic process"/>
    <property type="evidence" value="ECO:0007669"/>
    <property type="project" value="TreeGrafter"/>
</dbReference>
<dbReference type="GO" id="GO:0005789">
    <property type="term" value="C:endoplasmic reticulum membrane"/>
    <property type="evidence" value="ECO:0007669"/>
    <property type="project" value="TreeGrafter"/>
</dbReference>
<proteinExistence type="inferred from homology"/>
<evidence type="ECO:0000256" key="1">
    <source>
        <dbReference type="ARBA" id="ARBA00004141"/>
    </source>
</evidence>
<evidence type="ECO:0000313" key="11">
    <source>
        <dbReference type="EMBL" id="CAJ1934847.1"/>
    </source>
</evidence>
<evidence type="ECO:0000256" key="4">
    <source>
        <dbReference type="ARBA" id="ARBA00022692"/>
    </source>
</evidence>
<dbReference type="EC" id="2.3.1.-" evidence="10"/>
<protein>
    <recommendedName>
        <fullName evidence="10">Elongation of fatty acids protein</fullName>
        <ecNumber evidence="10">2.3.1.-</ecNumber>
    </recommendedName>
</protein>
<dbReference type="GO" id="GO:0034625">
    <property type="term" value="P:fatty acid elongation, monounsaturated fatty acid"/>
    <property type="evidence" value="ECO:0007669"/>
    <property type="project" value="TreeGrafter"/>
</dbReference>
<feature type="transmembrane region" description="Helical" evidence="10">
    <location>
        <begin position="129"/>
        <end position="149"/>
    </location>
</feature>
<keyword evidence="7 10" id="KW-0443">Lipid metabolism</keyword>
<keyword evidence="3 10" id="KW-0808">Transferase</keyword>
<dbReference type="AlphaFoldDB" id="A0AAD2FIW2"/>
<keyword evidence="12" id="KW-1185">Reference proteome</keyword>
<evidence type="ECO:0000256" key="6">
    <source>
        <dbReference type="ARBA" id="ARBA00022989"/>
    </source>
</evidence>
<keyword evidence="5 10" id="KW-0276">Fatty acid metabolism</keyword>
<dbReference type="EMBL" id="CAKOGP040000402">
    <property type="protein sequence ID" value="CAJ1934847.1"/>
    <property type="molecule type" value="Genomic_DNA"/>
</dbReference>
<evidence type="ECO:0000256" key="5">
    <source>
        <dbReference type="ARBA" id="ARBA00022832"/>
    </source>
</evidence>
<keyword evidence="4 10" id="KW-0812">Transmembrane</keyword>
<dbReference type="Pfam" id="PF01151">
    <property type="entry name" value="ELO"/>
    <property type="match status" value="1"/>
</dbReference>
<organism evidence="11 12">
    <name type="scientific">Cylindrotheca closterium</name>
    <dbReference type="NCBI Taxonomy" id="2856"/>
    <lineage>
        <taxon>Eukaryota</taxon>
        <taxon>Sar</taxon>
        <taxon>Stramenopiles</taxon>
        <taxon>Ochrophyta</taxon>
        <taxon>Bacillariophyta</taxon>
        <taxon>Bacillariophyceae</taxon>
        <taxon>Bacillariophycidae</taxon>
        <taxon>Bacillariales</taxon>
        <taxon>Bacillariaceae</taxon>
        <taxon>Cylindrotheca</taxon>
    </lineage>
</organism>
<keyword evidence="9 10" id="KW-0275">Fatty acid biosynthesis</keyword>
<dbReference type="PANTHER" id="PTHR11157:SF126">
    <property type="entry name" value="ELONGATION OF VERY LONG CHAIN FATTY ACIDS PROTEIN"/>
    <property type="match status" value="1"/>
</dbReference>
<dbReference type="GO" id="GO:0034626">
    <property type="term" value="P:fatty acid elongation, polyunsaturated fatty acid"/>
    <property type="evidence" value="ECO:0007669"/>
    <property type="project" value="TreeGrafter"/>
</dbReference>
<dbReference type="GO" id="GO:0030148">
    <property type="term" value="P:sphingolipid biosynthetic process"/>
    <property type="evidence" value="ECO:0007669"/>
    <property type="project" value="TreeGrafter"/>
</dbReference>
<keyword evidence="2 10" id="KW-0444">Lipid biosynthesis</keyword>
<feature type="transmembrane region" description="Helical" evidence="10">
    <location>
        <begin position="235"/>
        <end position="254"/>
    </location>
</feature>
<feature type="transmembrane region" description="Helical" evidence="10">
    <location>
        <begin position="95"/>
        <end position="117"/>
    </location>
</feature>
<comment type="subcellular location">
    <subcellularLocation>
        <location evidence="1">Membrane</location>
        <topology evidence="1">Multi-pass membrane protein</topology>
    </subcellularLocation>
</comment>
<accession>A0AAD2FIW2</accession>
<dbReference type="Proteomes" id="UP001295423">
    <property type="component" value="Unassembled WGS sequence"/>
</dbReference>
<comment type="catalytic activity">
    <reaction evidence="10">
        <text>an acyl-CoA + malonyl-CoA + H(+) = a 3-oxoacyl-CoA + CO2 + CoA</text>
        <dbReference type="Rhea" id="RHEA:50252"/>
        <dbReference type="ChEBI" id="CHEBI:15378"/>
        <dbReference type="ChEBI" id="CHEBI:16526"/>
        <dbReference type="ChEBI" id="CHEBI:57287"/>
        <dbReference type="ChEBI" id="CHEBI:57384"/>
        <dbReference type="ChEBI" id="CHEBI:58342"/>
        <dbReference type="ChEBI" id="CHEBI:90726"/>
    </reaction>
    <physiologicalReaction direction="left-to-right" evidence="10">
        <dbReference type="Rhea" id="RHEA:50253"/>
    </physiologicalReaction>
</comment>
<evidence type="ECO:0000256" key="10">
    <source>
        <dbReference type="RuleBase" id="RU361115"/>
    </source>
</evidence>
<feature type="transmembrane region" description="Helical" evidence="10">
    <location>
        <begin position="170"/>
        <end position="186"/>
    </location>
</feature>
<dbReference type="InterPro" id="IPR002076">
    <property type="entry name" value="ELO_fam"/>
</dbReference>
<comment type="similarity">
    <text evidence="10">Belongs to the ELO family.</text>
</comment>
<evidence type="ECO:0000256" key="3">
    <source>
        <dbReference type="ARBA" id="ARBA00022679"/>
    </source>
</evidence>
<keyword evidence="6 10" id="KW-1133">Transmembrane helix</keyword>
<evidence type="ECO:0000256" key="2">
    <source>
        <dbReference type="ARBA" id="ARBA00022516"/>
    </source>
</evidence>
<evidence type="ECO:0000256" key="9">
    <source>
        <dbReference type="ARBA" id="ARBA00023160"/>
    </source>
</evidence>
<keyword evidence="8 10" id="KW-0472">Membrane</keyword>
<feature type="transmembrane region" description="Helical" evidence="10">
    <location>
        <begin position="198"/>
        <end position="215"/>
    </location>
</feature>
<evidence type="ECO:0000256" key="8">
    <source>
        <dbReference type="ARBA" id="ARBA00023136"/>
    </source>
</evidence>
<comment type="caution">
    <text evidence="10">Lacks conserved residue(s) required for the propagation of feature annotation.</text>
</comment>
<evidence type="ECO:0000313" key="12">
    <source>
        <dbReference type="Proteomes" id="UP001295423"/>
    </source>
</evidence>